<proteinExistence type="predicted"/>
<dbReference type="Pfam" id="PF01822">
    <property type="entry name" value="WSC"/>
    <property type="match status" value="2"/>
</dbReference>
<evidence type="ECO:0000313" key="10">
    <source>
        <dbReference type="EMBL" id="TVY80927.1"/>
    </source>
</evidence>
<gene>
    <name evidence="10" type="ORF">LSUE1_G005709</name>
</gene>
<feature type="domain" description="WSC" evidence="9">
    <location>
        <begin position="991"/>
        <end position="1083"/>
    </location>
</feature>
<dbReference type="SUPFAM" id="SSF50998">
    <property type="entry name" value="Quinoprotein alcohol dehydrogenase-like"/>
    <property type="match status" value="1"/>
</dbReference>
<reference evidence="10 11" key="1">
    <citation type="submission" date="2018-05" db="EMBL/GenBank/DDBJ databases">
        <title>Genome sequencing and assembly of the regulated plant pathogen Lachnellula willkommii and related sister species for the development of diagnostic species identification markers.</title>
        <authorList>
            <person name="Giroux E."/>
            <person name="Bilodeau G."/>
        </authorList>
    </citation>
    <scope>NUCLEOTIDE SEQUENCE [LARGE SCALE GENOMIC DNA]</scope>
    <source>
        <strain evidence="10 11">CBS 268.59</strain>
    </source>
</reference>
<sequence>MASSMAKTRMPRIFSTFVLASILSLFISHVNSLASTDTITWGGDNSRTGYQSQVFSPFNHNMDPAAVGSSSFGQLFVTKLGGVYNGAAEQMYSQPLVYTPSTDPTQYVFVATTQNNIYKIDAKTGAIIAKRNLHIPFLAADLNGCVDISPYVGVTATGVIDPDTDTWYLTSKTYLDQTGGTGAQGKPNGRYYVHAINVDDLSERANFPVDIEGTVARNNPIRSFNGGIHHQRPALLHTGQFIYAGFASHCVQYNFTGWIMGWDKTTGATVERYATEGAGVPNTTPGAGVWMSGGGLASDDAGSLFFASGNGYASQLSTIPVNGRNPPTSLEEAAVHMTINDDGSLDVVDFFMPFEKTQLDGADRDLGTSPLELLPSQFACGDITRMGVVTGKSGKTYWLNLDDLGGYQNGPSKGDRHPSHVFKFSCDAGVASFTKVADSPTNNAYILGVGHGTVTSLNGQPGTGLVWTSDVQGSNLRIYKAIPENGLMTLINAFNVPNPLKFTRPVFGDGRVYLGNMAGALYAFGSPVNLPMNCSTPSNFGASNLKNATAAQTITCLANIAVTITNISLSGDPNFVITGLPTVPSQVAAGNTFSFQGYFNPQAVGPLSSDVLVATTNNVAGYSTTTPISLHGTGQSVSPLLAVSPVTLAFPSVVTGADIGGVNQSVIFTNLGNAHLTITNILYSVQSETGPYTPANITSSGPRVGPFTFIGVPSAISGNSENTVIVNFDTSASGNFAAYVVVESDGGNKTFDVVGTAGSAPSALLEFQTTDGLDWVQYTPGTNFTFGNVTEKLTRSLKMRLTNNATAGSAGLSVTVSKPPFGVAGIIGAANNVDLAEGTSLAAGQNATATLYCSVPKEQWNKDPYSGLAQWTMNTDDPNFGKHTNAMCIAACAAAGYTFCGTQYNTECWGGPSVPTLAVDESNCNYPCGGDINQICGGNGVGSGAGKAYISLFADSRGFNGNGTVTNPTTTGGAAAPTATGGPQIKQTIGNWSFQGCITESTTGRALSSKTFANDSMTLESCASFCSGYQMFGLEYGRECYCGNSLGAGSVNATNQADCSFPCSGDSTEFCGAGSRLELYSKLSSNTSTSKTTSTTATTSSSALSTTTTPVGPTIVPSAGLYTYFGCLTEGTSTRALGAASFPNNNQTVALCASSCSAYNYFGVDCSTVCAGDSTAYCGAGNRLNVYIKNGTLSTTSSSSSSLTSSSSSSSSQSQTSPVQTSSSTVSAVSVSSTSSIVSTTPSSSQTQTSTPSSSNTSNLVSTTSSSLSQAQSSTSSSQVSASTSSPSPLSPTTSTTKSAISSSPSTSSSAPPTTSPSSTSSPASTKASTSSVSATPTGPVVSNGNANFTYYSCATEPSAGRLLSSQVLNNGTGMTIELCLSTCYNYQYAGV</sequence>
<dbReference type="InterPro" id="IPR002889">
    <property type="entry name" value="WSC_carb-bd"/>
</dbReference>
<evidence type="ECO:0000256" key="7">
    <source>
        <dbReference type="SAM" id="MobiDB-lite"/>
    </source>
</evidence>
<evidence type="ECO:0000256" key="4">
    <source>
        <dbReference type="ARBA" id="ARBA00022989"/>
    </source>
</evidence>
<comment type="caution">
    <text evidence="10">The sequence shown here is derived from an EMBL/GenBank/DDBJ whole genome shotgun (WGS) entry which is preliminary data.</text>
</comment>
<dbReference type="Proteomes" id="UP000469558">
    <property type="component" value="Unassembled WGS sequence"/>
</dbReference>
<keyword evidence="3 8" id="KW-0732">Signal</keyword>
<evidence type="ECO:0000256" key="3">
    <source>
        <dbReference type="ARBA" id="ARBA00022729"/>
    </source>
</evidence>
<accession>A0A8T9C8Z2</accession>
<name>A0A8T9C8Z2_9HELO</name>
<comment type="subcellular location">
    <subcellularLocation>
        <location evidence="1">Membrane</location>
        <topology evidence="1">Single-pass membrane protein</topology>
    </subcellularLocation>
</comment>
<feature type="compositionally biased region" description="Low complexity" evidence="7">
    <location>
        <begin position="1199"/>
        <end position="1338"/>
    </location>
</feature>
<evidence type="ECO:0000256" key="8">
    <source>
        <dbReference type="SAM" id="SignalP"/>
    </source>
</evidence>
<keyword evidence="11" id="KW-1185">Reference proteome</keyword>
<keyword evidence="2" id="KW-0812">Transmembrane</keyword>
<organism evidence="10 11">
    <name type="scientific">Lachnellula suecica</name>
    <dbReference type="NCBI Taxonomy" id="602035"/>
    <lineage>
        <taxon>Eukaryota</taxon>
        <taxon>Fungi</taxon>
        <taxon>Dikarya</taxon>
        <taxon>Ascomycota</taxon>
        <taxon>Pezizomycotina</taxon>
        <taxon>Leotiomycetes</taxon>
        <taxon>Helotiales</taxon>
        <taxon>Lachnaceae</taxon>
        <taxon>Lachnellula</taxon>
    </lineage>
</organism>
<evidence type="ECO:0000256" key="1">
    <source>
        <dbReference type="ARBA" id="ARBA00004167"/>
    </source>
</evidence>
<protein>
    <submittedName>
        <fullName evidence="10">WSC domain-containing protein</fullName>
    </submittedName>
</protein>
<dbReference type="PANTHER" id="PTHR24269">
    <property type="entry name" value="KREMEN PROTEIN"/>
    <property type="match status" value="1"/>
</dbReference>
<dbReference type="OrthoDB" id="5985073at2759"/>
<keyword evidence="5" id="KW-0472">Membrane</keyword>
<feature type="region of interest" description="Disordered" evidence="7">
    <location>
        <begin position="1086"/>
        <end position="1108"/>
    </location>
</feature>
<dbReference type="PROSITE" id="PS51212">
    <property type="entry name" value="WSC"/>
    <property type="match status" value="2"/>
</dbReference>
<evidence type="ECO:0000256" key="5">
    <source>
        <dbReference type="ARBA" id="ARBA00023136"/>
    </source>
</evidence>
<keyword evidence="4" id="KW-1133">Transmembrane helix</keyword>
<dbReference type="InterPro" id="IPR011047">
    <property type="entry name" value="Quinoprotein_ADH-like_sf"/>
</dbReference>
<feature type="region of interest" description="Disordered" evidence="7">
    <location>
        <begin position="1199"/>
        <end position="1342"/>
    </location>
</feature>
<dbReference type="EMBL" id="QGMK01000581">
    <property type="protein sequence ID" value="TVY80927.1"/>
    <property type="molecule type" value="Genomic_DNA"/>
</dbReference>
<dbReference type="InterPro" id="IPR051836">
    <property type="entry name" value="Kremen_rcpt"/>
</dbReference>
<dbReference type="SMART" id="SM00321">
    <property type="entry name" value="WSC"/>
    <property type="match status" value="2"/>
</dbReference>
<feature type="signal peptide" evidence="8">
    <location>
        <begin position="1"/>
        <end position="32"/>
    </location>
</feature>
<feature type="domain" description="WSC" evidence="9">
    <location>
        <begin position="847"/>
        <end position="952"/>
    </location>
</feature>
<evidence type="ECO:0000256" key="6">
    <source>
        <dbReference type="ARBA" id="ARBA00023180"/>
    </source>
</evidence>
<dbReference type="GO" id="GO:0005886">
    <property type="term" value="C:plasma membrane"/>
    <property type="evidence" value="ECO:0007669"/>
    <property type="project" value="TreeGrafter"/>
</dbReference>
<feature type="chain" id="PRO_5035784823" evidence="8">
    <location>
        <begin position="33"/>
        <end position="1392"/>
    </location>
</feature>
<evidence type="ECO:0000313" key="11">
    <source>
        <dbReference type="Proteomes" id="UP000469558"/>
    </source>
</evidence>
<keyword evidence="6" id="KW-0325">Glycoprotein</keyword>
<evidence type="ECO:0000259" key="9">
    <source>
        <dbReference type="PROSITE" id="PS51212"/>
    </source>
</evidence>
<dbReference type="PANTHER" id="PTHR24269:SF16">
    <property type="entry name" value="PROTEIN SLG1"/>
    <property type="match status" value="1"/>
</dbReference>
<evidence type="ECO:0000256" key="2">
    <source>
        <dbReference type="ARBA" id="ARBA00022692"/>
    </source>
</evidence>